<dbReference type="EMBL" id="JANJQO010000307">
    <property type="protein sequence ID" value="KAJ2979183.1"/>
    <property type="molecule type" value="Genomic_DNA"/>
</dbReference>
<sequence length="896" mass="100878">MHRALPCRWLTRALRTTETLPPSGLPLFLCPTAAVWRERRFAPVHFSHSLDQRRPIHIDASLVEEKLRTAEAPAEPPRKLPLNCSGCGAFTQTTDPQQLGYYDTTAKRVRTWLKPKKNKLHDKEIEENQVVDDVLKSMDSSQLTALGFDRSNLVVDEAQSELGSQQKPPLCDRCHDLIHYNASSDAAKVPMFHPTVETLRETIEESPHKYNHIYHVIDAADFPMSLIPRLNVLLGDIPLRTRNRRSRASKYQHDRKTEMSFIITRSDLLGPTKQSVDALMPYLRDVLRDALGRLGNRVRLGNVKCVSAHRGWWTSDIKEEIWRRGGAGWMVGKVNVGKSRLFEEVFPKGRMEGQGIFAGPTAVGELHPEDESEDIGDLLPPAQQAANFPTMPLVSSLPGTTASPIRIPFGNKKGELVDLPGLARSDLELFVKEEHRQSLIMKKRIVPEQISVKSGKSLVLGGGLVRITPRTENLVFLMYNFTPLEEHLTSTEKAVELQEQTRFSGAQENICLPGTADKMKHAGTFALLHDVTRQRAGPLTRKNAVGLHVDRLPFRVLSVDILIEGVGYVEIVAQVRARRLQRQNIEDRNSATGDKDHAAPTLRLDPFEEMMRGRRDSTSAAPRGNVSKPDFEGNDREPDIPLVDIYTPEGKFVATRQPIHGWLTNKPRVLAEHKKSRPRKSMRGQKKKAKIEARAATANPLPKYIEQETPKKIPKAIEPPPPKENPPQAHTIMSQELSQRSVPMPLASQTTTLSSSSQENSDSAPRILRLRGRHNVNDRSVQWAEDVVDNEGLGRKSSKVCCIYHKPKAVDESSDESSSDSSSDESDYEENMRRGKGRKNLGKDKDAEHEDCDHTHDHDHGKPPRRTEKQKRPPSPNAYEKIPKPKRKEEPAREKQ</sequence>
<accession>A0ACC1NJE8</accession>
<organism evidence="1 2">
    <name type="scientific">Zarea fungicola</name>
    <dbReference type="NCBI Taxonomy" id="93591"/>
    <lineage>
        <taxon>Eukaryota</taxon>
        <taxon>Fungi</taxon>
        <taxon>Dikarya</taxon>
        <taxon>Ascomycota</taxon>
        <taxon>Pezizomycotina</taxon>
        <taxon>Sordariomycetes</taxon>
        <taxon>Hypocreomycetidae</taxon>
        <taxon>Hypocreales</taxon>
        <taxon>Cordycipitaceae</taxon>
        <taxon>Zarea</taxon>
    </lineage>
</organism>
<dbReference type="Proteomes" id="UP001143910">
    <property type="component" value="Unassembled WGS sequence"/>
</dbReference>
<reference evidence="1" key="1">
    <citation type="submission" date="2022-08" db="EMBL/GenBank/DDBJ databases">
        <title>Genome Sequence of Lecanicillium fungicola.</title>
        <authorList>
            <person name="Buettner E."/>
        </authorList>
    </citation>
    <scope>NUCLEOTIDE SEQUENCE</scope>
    <source>
        <strain evidence="1">Babe33</strain>
    </source>
</reference>
<proteinExistence type="predicted"/>
<protein>
    <submittedName>
        <fullName evidence="1">Uncharacterized protein</fullName>
    </submittedName>
</protein>
<gene>
    <name evidence="1" type="ORF">NQ176_g3402</name>
</gene>
<name>A0ACC1NJE8_9HYPO</name>
<comment type="caution">
    <text evidence="1">The sequence shown here is derived from an EMBL/GenBank/DDBJ whole genome shotgun (WGS) entry which is preliminary data.</text>
</comment>
<evidence type="ECO:0000313" key="2">
    <source>
        <dbReference type="Proteomes" id="UP001143910"/>
    </source>
</evidence>
<evidence type="ECO:0000313" key="1">
    <source>
        <dbReference type="EMBL" id="KAJ2979183.1"/>
    </source>
</evidence>
<keyword evidence="2" id="KW-1185">Reference proteome</keyword>